<dbReference type="EMBL" id="CAXDID020000022">
    <property type="protein sequence ID" value="CAL5988562.1"/>
    <property type="molecule type" value="Genomic_DNA"/>
</dbReference>
<evidence type="ECO:0000313" key="1">
    <source>
        <dbReference type="EMBL" id="CAI9977353.1"/>
    </source>
</evidence>
<organism evidence="1">
    <name type="scientific">Hexamita inflata</name>
    <dbReference type="NCBI Taxonomy" id="28002"/>
    <lineage>
        <taxon>Eukaryota</taxon>
        <taxon>Metamonada</taxon>
        <taxon>Diplomonadida</taxon>
        <taxon>Hexamitidae</taxon>
        <taxon>Hexamitinae</taxon>
        <taxon>Hexamita</taxon>
    </lineage>
</organism>
<keyword evidence="3" id="KW-1185">Reference proteome</keyword>
<evidence type="ECO:0000313" key="2">
    <source>
        <dbReference type="EMBL" id="CAL5988562.1"/>
    </source>
</evidence>
<name>A0AA86VTH2_9EUKA</name>
<reference evidence="1" key="1">
    <citation type="submission" date="2023-06" db="EMBL/GenBank/DDBJ databases">
        <authorList>
            <person name="Kurt Z."/>
        </authorList>
    </citation>
    <scope>NUCLEOTIDE SEQUENCE</scope>
</reference>
<reference evidence="2 3" key="2">
    <citation type="submission" date="2024-07" db="EMBL/GenBank/DDBJ databases">
        <authorList>
            <person name="Akdeniz Z."/>
        </authorList>
    </citation>
    <scope>NUCLEOTIDE SEQUENCE [LARGE SCALE GENOMIC DNA]</scope>
</reference>
<gene>
    <name evidence="2" type="ORF">HINF_LOCUS10437</name>
    <name evidence="1" type="ORF">HINF_LOCUS64998</name>
</gene>
<protein>
    <submittedName>
        <fullName evidence="2">Hypothetical_protein</fullName>
    </submittedName>
</protein>
<proteinExistence type="predicted"/>
<dbReference type="EMBL" id="CATOUU010001177">
    <property type="protein sequence ID" value="CAI9977353.1"/>
    <property type="molecule type" value="Genomic_DNA"/>
</dbReference>
<sequence length="279" mass="33099">MSNFVVELTETRRKWNKIQFTNCCFICNDDQPQIDIDNLSILIDNNTTLSVDLTALIKVKIKVDTFIVRRNKIDFNQVNQIKPTKFLLYDCEINENDLIGTWNELVFNNCRFKNTRLDIIAEKVIFEQCNRCQKHPSVQMLSVWCNKNRIFVFIAYNDNHAKAEQLCKLSFTLQLHFQKIQYAKLQKTHQHSNYKLSQSANIQQIHISKKIIEQESNKDLNKIWSRNKTEDKENCIERKSSYQVSKSKMIYSYNSKRIRMNSNITQNIPKYKNIVAKQE</sequence>
<accession>A0AA86VTH2</accession>
<dbReference type="Proteomes" id="UP001642409">
    <property type="component" value="Unassembled WGS sequence"/>
</dbReference>
<evidence type="ECO:0000313" key="3">
    <source>
        <dbReference type="Proteomes" id="UP001642409"/>
    </source>
</evidence>
<dbReference type="AlphaFoldDB" id="A0AA86VTH2"/>
<comment type="caution">
    <text evidence="1">The sequence shown here is derived from an EMBL/GenBank/DDBJ whole genome shotgun (WGS) entry which is preliminary data.</text>
</comment>